<comment type="caution">
    <text evidence="2">The sequence shown here is derived from an EMBL/GenBank/DDBJ whole genome shotgun (WGS) entry which is preliminary data.</text>
</comment>
<proteinExistence type="predicted"/>
<feature type="compositionally biased region" description="Polar residues" evidence="1">
    <location>
        <begin position="112"/>
        <end position="128"/>
    </location>
</feature>
<evidence type="ECO:0000313" key="3">
    <source>
        <dbReference type="Proteomes" id="UP000654075"/>
    </source>
</evidence>
<evidence type="ECO:0000256" key="1">
    <source>
        <dbReference type="SAM" id="MobiDB-lite"/>
    </source>
</evidence>
<sequence>VIPTQMATPRDVKAAFAWLQAQAALPACRPSTGIIRKGPDGLSLWWADLLDLDRLSSDSKTAQTDTQATATFQSKLRPHVIRPRCSTSFRGSSTIHNSHNHQTKSFNIGGDDTSNSFDNTHSKSNNNHAKPEMHSVGFTHLAQAEELIWQMATALHLAGAELRERASSQHQVEDLARSLLRRADRNATTFTVLSVELVLRRSFSAWVSSVYRISRSSSAARCASQHLQLRQEIKPPGSHVGRLLISPADQFAAAKRAAGRFAGAANATVASSMAWVAFAAWQRRAAERHSWRRHQASQRGARKLFATVSQLLKQRVLLLAGVAWRDWVVAARLRRQLKRLEGLQAFLEKQLLMFGCAKHPVCARFSSQNTCQDWSD</sequence>
<organism evidence="2 3">
    <name type="scientific">Polarella glacialis</name>
    <name type="common">Dinoflagellate</name>
    <dbReference type="NCBI Taxonomy" id="89957"/>
    <lineage>
        <taxon>Eukaryota</taxon>
        <taxon>Sar</taxon>
        <taxon>Alveolata</taxon>
        <taxon>Dinophyceae</taxon>
        <taxon>Suessiales</taxon>
        <taxon>Suessiaceae</taxon>
        <taxon>Polarella</taxon>
    </lineage>
</organism>
<dbReference type="EMBL" id="CAJNNV010012798">
    <property type="protein sequence ID" value="CAE8601107.1"/>
    <property type="molecule type" value="Genomic_DNA"/>
</dbReference>
<feature type="non-terminal residue" evidence="2">
    <location>
        <position position="1"/>
    </location>
</feature>
<dbReference type="Proteomes" id="UP000654075">
    <property type="component" value="Unassembled WGS sequence"/>
</dbReference>
<dbReference type="AlphaFoldDB" id="A0A813ETL8"/>
<name>A0A813ETL8_POLGL</name>
<keyword evidence="3" id="KW-1185">Reference proteome</keyword>
<accession>A0A813ETL8</accession>
<protein>
    <submittedName>
        <fullName evidence="2">Uncharacterized protein</fullName>
    </submittedName>
</protein>
<gene>
    <name evidence="2" type="ORF">PGLA1383_LOCUS19404</name>
</gene>
<reference evidence="2" key="1">
    <citation type="submission" date="2021-02" db="EMBL/GenBank/DDBJ databases">
        <authorList>
            <person name="Dougan E. K."/>
            <person name="Rhodes N."/>
            <person name="Thang M."/>
            <person name="Chan C."/>
        </authorList>
    </citation>
    <scope>NUCLEOTIDE SEQUENCE</scope>
</reference>
<evidence type="ECO:0000313" key="2">
    <source>
        <dbReference type="EMBL" id="CAE8601107.1"/>
    </source>
</evidence>
<feature type="region of interest" description="Disordered" evidence="1">
    <location>
        <begin position="89"/>
        <end position="132"/>
    </location>
</feature>